<evidence type="ECO:0000259" key="2">
    <source>
        <dbReference type="Pfam" id="PF05036"/>
    </source>
</evidence>
<keyword evidence="5" id="KW-1185">Reference proteome</keyword>
<protein>
    <submittedName>
        <fullName evidence="4">SPOR domain-containing protein</fullName>
    </submittedName>
</protein>
<evidence type="ECO:0000313" key="4">
    <source>
        <dbReference type="EMBL" id="RGR98852.1"/>
    </source>
</evidence>
<comment type="caution">
    <text evidence="4">The sequence shown here is derived from an EMBL/GenBank/DDBJ whole genome shotgun (WGS) entry which is preliminary data.</text>
</comment>
<sequence>MIKYLLAFVFLFTASVANAQRNIIESLQTRQPGEGVVSVHQDSYITSLIGLRYAGNAASSGAPKTLKARGFRVQVYAGNNSRVARNEANAMANKVKKEFPDMPVYTYFQPPRWLCRIGDFKSIEEAHVAMRKLKASGEFKEVAIVREQINIPIE</sequence>
<dbReference type="GO" id="GO:0042834">
    <property type="term" value="F:peptidoglycan binding"/>
    <property type="evidence" value="ECO:0007669"/>
    <property type="project" value="InterPro"/>
</dbReference>
<dbReference type="InterPro" id="IPR007730">
    <property type="entry name" value="SPOR-like_dom"/>
</dbReference>
<reference evidence="3" key="2">
    <citation type="journal article" date="2021" name="PeerJ">
        <title>Extensive microbial diversity within the chicken gut microbiome revealed by metagenomics and culture.</title>
        <authorList>
            <person name="Gilroy R."/>
            <person name="Ravi A."/>
            <person name="Getino M."/>
            <person name="Pursley I."/>
            <person name="Horton D.L."/>
            <person name="Alikhan N.F."/>
            <person name="Baker D."/>
            <person name="Gharbi K."/>
            <person name="Hall N."/>
            <person name="Watson M."/>
            <person name="Adriaenssens E.M."/>
            <person name="Foster-Nyarko E."/>
            <person name="Jarju S."/>
            <person name="Secka A."/>
            <person name="Antonio M."/>
            <person name="Oren A."/>
            <person name="Chaudhuri R.R."/>
            <person name="La Ragione R."/>
            <person name="Hildebrand F."/>
            <person name="Pallen M.J."/>
        </authorList>
    </citation>
    <scope>NUCLEOTIDE SEQUENCE</scope>
    <source>
        <strain evidence="3">CHK165-8395</strain>
    </source>
</reference>
<feature type="signal peptide" evidence="1">
    <location>
        <begin position="1"/>
        <end position="19"/>
    </location>
</feature>
<evidence type="ECO:0000256" key="1">
    <source>
        <dbReference type="SAM" id="SignalP"/>
    </source>
</evidence>
<feature type="domain" description="SPOR" evidence="2">
    <location>
        <begin position="69"/>
        <end position="141"/>
    </location>
</feature>
<dbReference type="Proteomes" id="UP000285864">
    <property type="component" value="Unassembled WGS sequence"/>
</dbReference>
<evidence type="ECO:0000313" key="5">
    <source>
        <dbReference type="Proteomes" id="UP000285864"/>
    </source>
</evidence>
<organism evidence="4 5">
    <name type="scientific">Phocaeicola coprocola</name>
    <dbReference type="NCBI Taxonomy" id="310298"/>
    <lineage>
        <taxon>Bacteria</taxon>
        <taxon>Pseudomonadati</taxon>
        <taxon>Bacteroidota</taxon>
        <taxon>Bacteroidia</taxon>
        <taxon>Bacteroidales</taxon>
        <taxon>Bacteroidaceae</taxon>
        <taxon>Phocaeicola</taxon>
    </lineage>
</organism>
<reference evidence="4 5" key="1">
    <citation type="submission" date="2018-08" db="EMBL/GenBank/DDBJ databases">
        <title>A genome reference for cultivated species of the human gut microbiota.</title>
        <authorList>
            <person name="Zou Y."/>
            <person name="Xue W."/>
            <person name="Luo G."/>
        </authorList>
    </citation>
    <scope>NUCLEOTIDE SEQUENCE [LARGE SCALE GENOMIC DNA]</scope>
    <source>
        <strain evidence="4 5">AF24-2</strain>
    </source>
</reference>
<dbReference type="EMBL" id="QRUU01000009">
    <property type="protein sequence ID" value="RGR98852.1"/>
    <property type="molecule type" value="Genomic_DNA"/>
</dbReference>
<dbReference type="EMBL" id="DYXD01000142">
    <property type="protein sequence ID" value="HJF07792.1"/>
    <property type="molecule type" value="Genomic_DNA"/>
</dbReference>
<feature type="chain" id="PRO_5042367796" evidence="1">
    <location>
        <begin position="20"/>
        <end position="154"/>
    </location>
</feature>
<keyword evidence="1" id="KW-0732">Signal</keyword>
<gene>
    <name evidence="4" type="ORF">DWY20_03310</name>
    <name evidence="3" type="ORF">K8U81_06320</name>
</gene>
<name>A0A412GVE5_9BACT</name>
<dbReference type="AlphaFoldDB" id="A0A412GVE5"/>
<dbReference type="GeneID" id="79860207"/>
<reference evidence="3" key="3">
    <citation type="submission" date="2021-09" db="EMBL/GenBank/DDBJ databases">
        <authorList>
            <person name="Gilroy R."/>
        </authorList>
    </citation>
    <scope>NUCLEOTIDE SEQUENCE</scope>
    <source>
        <strain evidence="3">CHK165-8395</strain>
    </source>
</reference>
<evidence type="ECO:0000313" key="3">
    <source>
        <dbReference type="EMBL" id="HJF07792.1"/>
    </source>
</evidence>
<proteinExistence type="predicted"/>
<dbReference type="Proteomes" id="UP000718012">
    <property type="component" value="Unassembled WGS sequence"/>
</dbReference>
<dbReference type="Pfam" id="PF05036">
    <property type="entry name" value="SPOR"/>
    <property type="match status" value="1"/>
</dbReference>
<dbReference type="RefSeq" id="WP_007569826.1">
    <property type="nucleotide sequence ID" value="NZ_CABKNL010000026.1"/>
</dbReference>
<accession>A0A412GVE5</accession>